<accession>A0A0F6H6E2</accession>
<proteinExistence type="predicted"/>
<evidence type="ECO:0000313" key="2">
    <source>
        <dbReference type="Proteomes" id="UP000006324"/>
    </source>
</evidence>
<reference evidence="1 2" key="1">
    <citation type="submission" date="2012-09" db="EMBL/GenBank/DDBJ databases">
        <authorList>
            <person name="Harkins D.M."/>
            <person name="Durkin A.S."/>
            <person name="Brinkac L.M."/>
            <person name="Selengut J.D."/>
            <person name="Sanka R."/>
            <person name="DePew J."/>
            <person name="Purushe J."/>
            <person name="Chanthongthip A."/>
            <person name="Lattana O."/>
            <person name="Phetsouvanh R."/>
            <person name="Newton P.N."/>
            <person name="Vinetz J.M."/>
            <person name="Sutton G.G."/>
            <person name="Nelson W.C."/>
            <person name="Fouts D.E."/>
        </authorList>
    </citation>
    <scope>NUCLEOTIDE SEQUENCE [LARGE SCALE GENOMIC DNA]</scope>
    <source>
        <strain evidence="1 2">UI 12621</strain>
    </source>
</reference>
<gene>
    <name evidence="1" type="ORF">LEP1GSC104_2568</name>
</gene>
<name>A0A0F6H6E2_LEPIR</name>
<organism evidence="1 2">
    <name type="scientific">Leptospira interrogans str. UI 12621</name>
    <dbReference type="NCBI Taxonomy" id="1049937"/>
    <lineage>
        <taxon>Bacteria</taxon>
        <taxon>Pseudomonadati</taxon>
        <taxon>Spirochaetota</taxon>
        <taxon>Spirochaetia</taxon>
        <taxon>Leptospirales</taxon>
        <taxon>Leptospiraceae</taxon>
        <taxon>Leptospira</taxon>
    </lineage>
</organism>
<evidence type="ECO:0000313" key="1">
    <source>
        <dbReference type="EMBL" id="EKO23792.1"/>
    </source>
</evidence>
<dbReference type="EMBL" id="AHNQ02000034">
    <property type="protein sequence ID" value="EKO23792.1"/>
    <property type="molecule type" value="Genomic_DNA"/>
</dbReference>
<dbReference type="Proteomes" id="UP000006324">
    <property type="component" value="Unassembled WGS sequence"/>
</dbReference>
<sequence>MEIHLKILAIKKRLKTFELTTRKLILLIRYYSFLNFRTDRLIK</sequence>
<dbReference type="AlphaFoldDB" id="A0A0F6H6E2"/>
<comment type="caution">
    <text evidence="1">The sequence shown here is derived from an EMBL/GenBank/DDBJ whole genome shotgun (WGS) entry which is preliminary data.</text>
</comment>
<protein>
    <submittedName>
        <fullName evidence="1">Uncharacterized protein</fullName>
    </submittedName>
</protein>